<dbReference type="Pfam" id="PF08924">
    <property type="entry name" value="Rv2525c_GlyHyd-like"/>
    <property type="match status" value="1"/>
</dbReference>
<sequence length="780" mass="86178">MDSRVLDVQVWLNREYGSVTGFNRVAEDGITGWATMRALTRALQYELGISPLSDTFGPTTLARVTGMSGDIEGLWTTNRIKIVQGGFYCKGYDPGAFDGKWGSETKRALDRMMYDAGLPAAPDNTFPPKVLKALLTMDAFVKVALGTEAIRKVQQWLNGRYSYRQNFFLVPCEGVFSRDVQKALYLAIQYEVGLTDAQATGTFGPTTKNELRKRPVGSGSTGAFVSIFTAAMVFNRIKQPGFPYFEGFTDRFGEEAAIALRAFQKFSALPETGQGDFATWCQLLVSTGDPDRPAIASDTANPLTAARASALWSAGYRYVGRYLDNVPGSSLNKKIQPGELKLIFENGLKVFPIQQYYGGEVSYFNYNRGYRDALAAHQAAVGHGFDAGTTIYFAVDYDATQADIDDAIVPYFKGVVGGLTVSGKRYNAGVYGSRNVCIDVSRRTDVRWSFVSGMSSGFSGNMGYPLPENWSFNQIQTLTVGSGTGAVEIDKDAYRLGSDPGVNKLNSDYTTVDGLIQHVEDIYQLAKQIGGYNPNLLVLQFLRWGRYDTFQFNNLVGPIVWPWENLFTSRNLTPMRTLREPNTGIDYSIAHWAYSCEGVLAGGTVEDPNGFNASDVAGWGGDLMTFYGDWRRESNRVPSGLAFCREKLARQTDDNSFKLRDMLEDADAYNVAMNLRAGAKITDELDNLFRRGGYKRRFRSFFNGRFQNTANAQKLARLALVPGGQNPIIDLGRVSLIELTGGIPTILPHMLPGGRLDEFIQGFSDRLQELVAEETKAFPS</sequence>
<proteinExistence type="predicted"/>
<feature type="domain" description="Rv2525c-like glycoside hydrolase-like" evidence="1">
    <location>
        <begin position="310"/>
        <end position="493"/>
    </location>
</feature>
<evidence type="ECO:0000259" key="1">
    <source>
        <dbReference type="Pfam" id="PF08924"/>
    </source>
</evidence>
<dbReference type="AlphaFoldDB" id="A0A4Q7ZEI6"/>
<name>A0A4Q7ZEI6_9ACTN</name>
<dbReference type="SUPFAM" id="SSF47090">
    <property type="entry name" value="PGBD-like"/>
    <property type="match status" value="2"/>
</dbReference>
<keyword evidence="3" id="KW-1185">Reference proteome</keyword>
<evidence type="ECO:0000313" key="3">
    <source>
        <dbReference type="Proteomes" id="UP000292564"/>
    </source>
</evidence>
<accession>A0A4Q7ZEI6</accession>
<comment type="caution">
    <text evidence="2">The sequence shown here is derived from an EMBL/GenBank/DDBJ whole genome shotgun (WGS) entry which is preliminary data.</text>
</comment>
<dbReference type="RefSeq" id="WP_242624653.1">
    <property type="nucleotide sequence ID" value="NZ_SHKY01000001.1"/>
</dbReference>
<dbReference type="InterPro" id="IPR017853">
    <property type="entry name" value="GH"/>
</dbReference>
<evidence type="ECO:0000313" key="2">
    <source>
        <dbReference type="EMBL" id="RZU48694.1"/>
    </source>
</evidence>
<gene>
    <name evidence="2" type="ORF">EV385_0412</name>
</gene>
<dbReference type="InterPro" id="IPR015020">
    <property type="entry name" value="Rv2525c-like_Glyco_Hydro-like"/>
</dbReference>
<dbReference type="Proteomes" id="UP000292564">
    <property type="component" value="Unassembled WGS sequence"/>
</dbReference>
<reference evidence="2 3" key="1">
    <citation type="submission" date="2019-02" db="EMBL/GenBank/DDBJ databases">
        <title>Sequencing the genomes of 1000 actinobacteria strains.</title>
        <authorList>
            <person name="Klenk H.-P."/>
        </authorList>
    </citation>
    <scope>NUCLEOTIDE SEQUENCE [LARGE SCALE GENOMIC DNA]</scope>
    <source>
        <strain evidence="2 3">DSM 45162</strain>
    </source>
</reference>
<dbReference type="InterPro" id="IPR036365">
    <property type="entry name" value="PGBD-like_sf"/>
</dbReference>
<protein>
    <submittedName>
        <fullName evidence="2">Putative peptidoglycan binding protein</fullName>
    </submittedName>
</protein>
<dbReference type="SUPFAM" id="SSF51445">
    <property type="entry name" value="(Trans)glycosidases"/>
    <property type="match status" value="1"/>
</dbReference>
<dbReference type="EMBL" id="SHKY01000001">
    <property type="protein sequence ID" value="RZU48694.1"/>
    <property type="molecule type" value="Genomic_DNA"/>
</dbReference>
<dbReference type="Gene3D" id="3.20.20.80">
    <property type="entry name" value="Glycosidases"/>
    <property type="match status" value="1"/>
</dbReference>
<organism evidence="2 3">
    <name type="scientific">Krasilnikovia cinnamomea</name>
    <dbReference type="NCBI Taxonomy" id="349313"/>
    <lineage>
        <taxon>Bacteria</taxon>
        <taxon>Bacillati</taxon>
        <taxon>Actinomycetota</taxon>
        <taxon>Actinomycetes</taxon>
        <taxon>Micromonosporales</taxon>
        <taxon>Micromonosporaceae</taxon>
        <taxon>Krasilnikovia</taxon>
    </lineage>
</organism>
<dbReference type="CDD" id="cd06418">
    <property type="entry name" value="GH25_BacA-like"/>
    <property type="match status" value="1"/>
</dbReference>